<dbReference type="AlphaFoldDB" id="A0A8F7KTG3"/>
<sequence>MADAQSSQERIERLKALLTGTSSSRRAGAALASSGTYGNLLLGVALHGADRLREGKLPTMVEGALLKVLGTVIDTEEVKAWGAAYRETVQSAAPGTLVVPEEITSRPSSSGYGSADLAQVLPQLSQEAYRAPNLSLMRPEDLAAGRTREDPAFVQAMRDTGFAVTGVAPYRDDAAARSQDADSWRVQLQMESFYVARAVGDQWGGRDEIYFTAAASARSSGGQTFISQKFDKVKQGDTRTFSSGNKVFLDEECTSGLAIASIQVWEADQSNSQWYSSLQKALNSAIEQIDRVLNNPVAIIVDPTPLPMTIAWEVTKIFVALMDTLRNNDDLSCSRTFVLTRDDMAILHHQPEVEWNFNGDGHHKLRVSYTGERPTYPPGSIEITSRDQSSEPSSAGAWSAPVPLGWKARATPALASYRGNLYTVFPQAADNRLVWSRHDGAAWTAPRIIGSAASDQPCALAVHQDHLHLMYTGGDGKIYHGWFNTQEWSPLRPVSNWRSGLGPALAELDGVLWSAHTGGNRAYVSSYISGTTWNTAEIVGGSREYFAAHSAPGLGKTLGRICVDYRATDSQIMSRESPYAPGRPWTESSYFQWKTRHAPTVHHAGAYDWMAHVGLDGRAYLTWRDTHTNADQHKWKDPAEVIQLGTRPCIPLAAPALTTHNGRLYAIYHA</sequence>
<gene>
    <name evidence="1" type="ORF">M4018_083870</name>
</gene>
<name>A0A8F7KTG3_STRRM</name>
<dbReference type="SUPFAM" id="SSF89372">
    <property type="entry name" value="Fucose-specific lectin"/>
    <property type="match status" value="1"/>
</dbReference>
<proteinExistence type="predicted"/>
<accession>A0A8F7KTG3</accession>
<reference evidence="1" key="1">
    <citation type="submission" date="2021-06" db="EMBL/GenBank/DDBJ databases">
        <authorList>
            <person name="Tome M."/>
            <person name="Jakse J."/>
            <person name="Slemc L."/>
            <person name="Garcia A.R."/>
            <person name="Petkovic H."/>
        </authorList>
    </citation>
    <scope>NUCLEOTIDE SEQUENCE</scope>
    <source>
        <plasmid evidence="1">unnamed</plasmid>
    </source>
</reference>
<dbReference type="GeneID" id="66860485"/>
<dbReference type="EMBL" id="MZ502218">
    <property type="protein sequence ID" value="QXV92181.1"/>
    <property type="molecule type" value="Genomic_DNA"/>
</dbReference>
<organism evidence="1">
    <name type="scientific">Streptomyces rimosus</name>
    <dbReference type="NCBI Taxonomy" id="1927"/>
    <lineage>
        <taxon>Bacteria</taxon>
        <taxon>Bacillati</taxon>
        <taxon>Actinomycetota</taxon>
        <taxon>Actinomycetes</taxon>
        <taxon>Kitasatosporales</taxon>
        <taxon>Streptomycetaceae</taxon>
        <taxon>Streptomyces</taxon>
    </lineage>
</organism>
<keyword evidence="1" id="KW-0614">Plasmid</keyword>
<protein>
    <submittedName>
        <fullName evidence="1">Uncharacterized protein</fullName>
    </submittedName>
</protein>
<geneLocation type="plasmid" evidence="1">
    <name>unnamed</name>
</geneLocation>
<dbReference type="Gene3D" id="2.120.10.70">
    <property type="entry name" value="Fucose-specific lectin"/>
    <property type="match status" value="1"/>
</dbReference>
<evidence type="ECO:0000313" key="1">
    <source>
        <dbReference type="EMBL" id="QXV92181.1"/>
    </source>
</evidence>
<dbReference type="RefSeq" id="WP_003982278.1">
    <property type="nucleotide sequence ID" value="NZ_CP025552.1"/>
</dbReference>